<dbReference type="GO" id="GO:0003677">
    <property type="term" value="F:DNA binding"/>
    <property type="evidence" value="ECO:0007669"/>
    <property type="project" value="InterPro"/>
</dbReference>
<accession>A0A7X8C241</accession>
<keyword evidence="2" id="KW-0378">Hydrolase</keyword>
<dbReference type="InterPro" id="IPR050742">
    <property type="entry name" value="Helicase_Restrict-Modif_Enz"/>
</dbReference>
<dbReference type="Gene3D" id="3.40.50.300">
    <property type="entry name" value="P-loop containing nucleotide triphosphate hydrolases"/>
    <property type="match status" value="1"/>
</dbReference>
<dbReference type="SMART" id="SM00487">
    <property type="entry name" value="DEXDc"/>
    <property type="match status" value="1"/>
</dbReference>
<proteinExistence type="predicted"/>
<dbReference type="EMBL" id="JAAYSM010000054">
    <property type="protein sequence ID" value="NLJ17568.1"/>
    <property type="molecule type" value="Genomic_DNA"/>
</dbReference>
<dbReference type="Proteomes" id="UP000541058">
    <property type="component" value="Unassembled WGS sequence"/>
</dbReference>
<dbReference type="RefSeq" id="WP_276646253.1">
    <property type="nucleotide sequence ID" value="NZ_JAAYSM010000054.1"/>
</dbReference>
<dbReference type="GO" id="GO:0005829">
    <property type="term" value="C:cytosol"/>
    <property type="evidence" value="ECO:0007669"/>
    <property type="project" value="TreeGrafter"/>
</dbReference>
<sequence length="245" mass="28291">MTREGTGKTYLSAFDVRNFNPSRCLFVVHREQIAKDALKSFKKIMPEKTYGLISGNMKEIEKDFVFTTIQSLSRDNILNSFSSDHFDYIIIDEAHHLGANSYLKIINYFNPKFLLGMTATPERTDNYDIFKPFDYNIAYEIRLQDALKEDMLCPFHYFGINDITSDNHIVSDFSDFNLLIADERVNHIIDKTEYYGYSGDKLCDIIFVSRNDEAIELQKKLNNKGLSTLALFGKNTPIGKRNGNR</sequence>
<dbReference type="GO" id="GO:0004386">
    <property type="term" value="F:helicase activity"/>
    <property type="evidence" value="ECO:0007669"/>
    <property type="project" value="UniProtKB-KW"/>
</dbReference>
<dbReference type="PROSITE" id="PS51192">
    <property type="entry name" value="HELICASE_ATP_BIND_1"/>
    <property type="match status" value="1"/>
</dbReference>
<reference evidence="2 3" key="1">
    <citation type="journal article" date="2020" name="Biotechnol. Biofuels">
        <title>New insights from the biogas microbiome by comprehensive genome-resolved metagenomics of nearly 1600 species originating from multiple anaerobic digesters.</title>
        <authorList>
            <person name="Campanaro S."/>
            <person name="Treu L."/>
            <person name="Rodriguez-R L.M."/>
            <person name="Kovalovszki A."/>
            <person name="Ziels R.M."/>
            <person name="Maus I."/>
            <person name="Zhu X."/>
            <person name="Kougias P.G."/>
            <person name="Basile A."/>
            <person name="Luo G."/>
            <person name="Schluter A."/>
            <person name="Konstantinidis K.T."/>
            <person name="Angelidaki I."/>
        </authorList>
    </citation>
    <scope>NUCLEOTIDE SEQUENCE [LARGE SCALE GENOMIC DNA]</scope>
    <source>
        <strain evidence="2">AS23ysBPME_34</strain>
    </source>
</reference>
<dbReference type="CDD" id="cd18032">
    <property type="entry name" value="DEXHc_RE_I_III_res"/>
    <property type="match status" value="1"/>
</dbReference>
<dbReference type="InterPro" id="IPR006935">
    <property type="entry name" value="Helicase/UvrB_N"/>
</dbReference>
<dbReference type="AlphaFoldDB" id="A0A7X8C241"/>
<keyword evidence="2" id="KW-0067">ATP-binding</keyword>
<keyword evidence="2" id="KW-0347">Helicase</keyword>
<dbReference type="GO" id="GO:0016787">
    <property type="term" value="F:hydrolase activity"/>
    <property type="evidence" value="ECO:0007669"/>
    <property type="project" value="InterPro"/>
</dbReference>
<dbReference type="PANTHER" id="PTHR47396:SF1">
    <property type="entry name" value="ATP-DEPENDENT HELICASE IRC3-RELATED"/>
    <property type="match status" value="1"/>
</dbReference>
<feature type="domain" description="Helicase ATP-binding" evidence="1">
    <location>
        <begin position="1"/>
        <end position="139"/>
    </location>
</feature>
<dbReference type="SUPFAM" id="SSF52540">
    <property type="entry name" value="P-loop containing nucleoside triphosphate hydrolases"/>
    <property type="match status" value="1"/>
</dbReference>
<keyword evidence="2" id="KW-0547">Nucleotide-binding</keyword>
<protein>
    <submittedName>
        <fullName evidence="2">DEAD/DEAH box helicase family protein</fullName>
    </submittedName>
</protein>
<dbReference type="GO" id="GO:0005524">
    <property type="term" value="F:ATP binding"/>
    <property type="evidence" value="ECO:0007669"/>
    <property type="project" value="InterPro"/>
</dbReference>
<evidence type="ECO:0000313" key="2">
    <source>
        <dbReference type="EMBL" id="NLJ17568.1"/>
    </source>
</evidence>
<comment type="caution">
    <text evidence="2">The sequence shown here is derived from an EMBL/GenBank/DDBJ whole genome shotgun (WGS) entry which is preliminary data.</text>
</comment>
<dbReference type="InterPro" id="IPR014001">
    <property type="entry name" value="Helicase_ATP-bd"/>
</dbReference>
<name>A0A7X8C241_9LACT</name>
<gene>
    <name evidence="2" type="ORF">GX355_01780</name>
</gene>
<dbReference type="PANTHER" id="PTHR47396">
    <property type="entry name" value="TYPE I RESTRICTION ENZYME ECOKI R PROTEIN"/>
    <property type="match status" value="1"/>
</dbReference>
<dbReference type="Pfam" id="PF04851">
    <property type="entry name" value="ResIII"/>
    <property type="match status" value="1"/>
</dbReference>
<organism evidence="2 3">
    <name type="scientific">Globicatella sulfidifaciens</name>
    <dbReference type="NCBI Taxonomy" id="136093"/>
    <lineage>
        <taxon>Bacteria</taxon>
        <taxon>Bacillati</taxon>
        <taxon>Bacillota</taxon>
        <taxon>Bacilli</taxon>
        <taxon>Lactobacillales</taxon>
        <taxon>Aerococcaceae</taxon>
        <taxon>Globicatella</taxon>
    </lineage>
</organism>
<evidence type="ECO:0000313" key="3">
    <source>
        <dbReference type="Proteomes" id="UP000541058"/>
    </source>
</evidence>
<dbReference type="InterPro" id="IPR027417">
    <property type="entry name" value="P-loop_NTPase"/>
</dbReference>
<evidence type="ECO:0000259" key="1">
    <source>
        <dbReference type="PROSITE" id="PS51192"/>
    </source>
</evidence>